<comment type="caution">
    <text evidence="4">The sequence shown here is derived from an EMBL/GenBank/DDBJ whole genome shotgun (WGS) entry which is preliminary data.</text>
</comment>
<dbReference type="GO" id="GO:0090071">
    <property type="term" value="P:negative regulation of ribosome biogenesis"/>
    <property type="evidence" value="ECO:0007669"/>
    <property type="project" value="UniProtKB-UniRule"/>
</dbReference>
<evidence type="ECO:0000313" key="4">
    <source>
        <dbReference type="EMBL" id="PTQ51452.1"/>
    </source>
</evidence>
<evidence type="ECO:0000256" key="3">
    <source>
        <dbReference type="SAM" id="MobiDB-lite"/>
    </source>
</evidence>
<comment type="function">
    <text evidence="2">Functions as a ribosomal silencing factor. Interacts with ribosomal protein uL14 (rplN), blocking formation of intersubunit bridge B8. Prevents association of the 30S and 50S ribosomal subunits and the formation of functional ribosomes, thus repressing translation.</text>
</comment>
<evidence type="ECO:0000256" key="2">
    <source>
        <dbReference type="HAMAP-Rule" id="MF_01477"/>
    </source>
</evidence>
<name>A0A2T5G5I2_9BACL</name>
<dbReference type="GO" id="GO:0017148">
    <property type="term" value="P:negative regulation of translation"/>
    <property type="evidence" value="ECO:0007669"/>
    <property type="project" value="UniProtKB-UniRule"/>
</dbReference>
<dbReference type="GO" id="GO:0043023">
    <property type="term" value="F:ribosomal large subunit binding"/>
    <property type="evidence" value="ECO:0007669"/>
    <property type="project" value="TreeGrafter"/>
</dbReference>
<dbReference type="SUPFAM" id="SSF81301">
    <property type="entry name" value="Nucleotidyltransferase"/>
    <property type="match status" value="1"/>
</dbReference>
<keyword evidence="2" id="KW-0678">Repressor</keyword>
<feature type="region of interest" description="Disordered" evidence="3">
    <location>
        <begin position="1"/>
        <end position="27"/>
    </location>
</feature>
<feature type="compositionally biased region" description="Basic and acidic residues" evidence="3">
    <location>
        <begin position="1"/>
        <end position="16"/>
    </location>
</feature>
<dbReference type="InterPro" id="IPR004394">
    <property type="entry name" value="Iojap/RsfS/C7orf30"/>
</dbReference>
<dbReference type="Pfam" id="PF02410">
    <property type="entry name" value="RsfS"/>
    <property type="match status" value="1"/>
</dbReference>
<dbReference type="GO" id="GO:0005737">
    <property type="term" value="C:cytoplasm"/>
    <property type="evidence" value="ECO:0007669"/>
    <property type="project" value="UniProtKB-SubCell"/>
</dbReference>
<dbReference type="PANTHER" id="PTHR21043:SF0">
    <property type="entry name" value="MITOCHONDRIAL ASSEMBLY OF RIBOSOMAL LARGE SUBUNIT PROTEIN 1"/>
    <property type="match status" value="1"/>
</dbReference>
<dbReference type="InterPro" id="IPR043519">
    <property type="entry name" value="NT_sf"/>
</dbReference>
<evidence type="ECO:0000256" key="1">
    <source>
        <dbReference type="ARBA" id="ARBA00010574"/>
    </source>
</evidence>
<evidence type="ECO:0000313" key="5">
    <source>
        <dbReference type="Proteomes" id="UP000244016"/>
    </source>
</evidence>
<dbReference type="PANTHER" id="PTHR21043">
    <property type="entry name" value="IOJAP SUPERFAMILY ORTHOLOG"/>
    <property type="match status" value="1"/>
</dbReference>
<comment type="subcellular location">
    <subcellularLocation>
        <location evidence="2">Cytoplasm</location>
    </subcellularLocation>
</comment>
<proteinExistence type="inferred from homology"/>
<accession>A0A2T5G5I2</accession>
<organism evidence="4 5">
    <name type="scientific">Brockia lithotrophica</name>
    <dbReference type="NCBI Taxonomy" id="933949"/>
    <lineage>
        <taxon>Bacteria</taxon>
        <taxon>Bacillati</taxon>
        <taxon>Bacillota</taxon>
        <taxon>Bacilli</taxon>
        <taxon>Bacillales</taxon>
        <taxon>Bacillales Family X. Incertae Sedis</taxon>
        <taxon>Brockia</taxon>
    </lineage>
</organism>
<dbReference type="EMBL" id="PEBW01000005">
    <property type="protein sequence ID" value="PTQ51452.1"/>
    <property type="molecule type" value="Genomic_DNA"/>
</dbReference>
<dbReference type="Proteomes" id="UP000244016">
    <property type="component" value="Unassembled WGS sequence"/>
</dbReference>
<dbReference type="GO" id="GO:0042256">
    <property type="term" value="P:cytosolic ribosome assembly"/>
    <property type="evidence" value="ECO:0007669"/>
    <property type="project" value="UniProtKB-UniRule"/>
</dbReference>
<reference evidence="4 5" key="1">
    <citation type="submission" date="2017-08" db="EMBL/GenBank/DDBJ databases">
        <title>Burning lignite coal seam in the remote Altai Mountains harbors a hydrogen-driven thermophilic microbial community.</title>
        <authorList>
            <person name="Kadnikov V.V."/>
            <person name="Mardanov A.V."/>
            <person name="Ivasenko D."/>
            <person name="Beletsky A.V."/>
            <person name="Karnachuk O.V."/>
            <person name="Ravin N.V."/>
        </authorList>
    </citation>
    <scope>NUCLEOTIDE SEQUENCE [LARGE SCALE GENOMIC DNA]</scope>
    <source>
        <strain evidence="4">AL31</strain>
    </source>
</reference>
<dbReference type="NCBIfam" id="TIGR00090">
    <property type="entry name" value="rsfS_iojap_ybeB"/>
    <property type="match status" value="1"/>
</dbReference>
<gene>
    <name evidence="2" type="primary">rsfS</name>
    <name evidence="4" type="ORF">BLITH_1529</name>
</gene>
<comment type="similarity">
    <text evidence="1 2">Belongs to the Iojap/RsfS family.</text>
</comment>
<dbReference type="Gene3D" id="3.30.460.10">
    <property type="entry name" value="Beta Polymerase, domain 2"/>
    <property type="match status" value="1"/>
</dbReference>
<protein>
    <recommendedName>
        <fullName evidence="2">Ribosomal silencing factor RsfS</fullName>
    </recommendedName>
</protein>
<dbReference type="AlphaFoldDB" id="A0A2T5G5I2"/>
<dbReference type="HAMAP" id="MF_01477">
    <property type="entry name" value="Iojap_RsfS"/>
    <property type="match status" value="1"/>
</dbReference>
<keyword evidence="2" id="KW-0810">Translation regulation</keyword>
<sequence length="165" mass="18150">MGLYDEERHDLVRSESPEAEAVGSAQGAGIRNTVRGATEGDARAVAVSLGNAALAKKGEDVLLLDVRGLTLIADYFLLVTGKNRVHVRALSDAVEEEARKVGRRARRTEGLDEGRWVLLDYGDVIVHLFTEEERAYYQLERLWGDAPRELLGGGEVDPQEESVHP</sequence>
<comment type="subunit">
    <text evidence="2">Interacts with ribosomal protein uL14 (rplN).</text>
</comment>
<keyword evidence="2" id="KW-0963">Cytoplasm</keyword>